<evidence type="ECO:0000256" key="1">
    <source>
        <dbReference type="SAM" id="Phobius"/>
    </source>
</evidence>
<dbReference type="RefSeq" id="WP_075277420.1">
    <property type="nucleotide sequence ID" value="NZ_CP016908.1"/>
</dbReference>
<dbReference type="Proteomes" id="UP000185544">
    <property type="component" value="Chromosome"/>
</dbReference>
<dbReference type="KEGG" id="pabo:BCY86_08720"/>
<keyword evidence="1" id="KW-0812">Transmembrane</keyword>
<name>A0A1L6MYT9_9BACT</name>
<dbReference type="AlphaFoldDB" id="A0A1L6MYT9"/>
<feature type="transmembrane region" description="Helical" evidence="1">
    <location>
        <begin position="21"/>
        <end position="39"/>
    </location>
</feature>
<gene>
    <name evidence="2" type="ORF">BCY86_08720</name>
</gene>
<organism evidence="2 3">
    <name type="scientific">Pajaroellobacter abortibovis</name>
    <dbReference type="NCBI Taxonomy" id="1882918"/>
    <lineage>
        <taxon>Bacteria</taxon>
        <taxon>Pseudomonadati</taxon>
        <taxon>Myxococcota</taxon>
        <taxon>Polyangia</taxon>
        <taxon>Polyangiales</taxon>
        <taxon>Polyangiaceae</taxon>
    </lineage>
</organism>
<dbReference type="EMBL" id="CP016908">
    <property type="protein sequence ID" value="APS00751.1"/>
    <property type="molecule type" value="Genomic_DNA"/>
</dbReference>
<keyword evidence="3" id="KW-1185">Reference proteome</keyword>
<proteinExistence type="predicted"/>
<evidence type="ECO:0000313" key="3">
    <source>
        <dbReference type="Proteomes" id="UP000185544"/>
    </source>
</evidence>
<keyword evidence="1" id="KW-0472">Membrane</keyword>
<protein>
    <submittedName>
        <fullName evidence="2">Uncharacterized protein</fullName>
    </submittedName>
</protein>
<accession>A0A1L6MYT9</accession>
<keyword evidence="1" id="KW-1133">Transmembrane helix</keyword>
<evidence type="ECO:0000313" key="2">
    <source>
        <dbReference type="EMBL" id="APS00751.1"/>
    </source>
</evidence>
<reference evidence="2 3" key="1">
    <citation type="submission" date="2016-08" db="EMBL/GenBank/DDBJ databases">
        <title>Identification and validation of antigenic proteins from Pajaroellobacter abortibovis using de-novo genome sequence assembly and reverse vaccinology.</title>
        <authorList>
            <person name="Welly B.T."/>
            <person name="Miller M.R."/>
            <person name="Stott J.L."/>
            <person name="Blanchard M.T."/>
            <person name="Islas-Trejo A.D."/>
            <person name="O'Rourke S.M."/>
            <person name="Young A.E."/>
            <person name="Medrano J.F."/>
            <person name="Van Eenennaam A.L."/>
        </authorList>
    </citation>
    <scope>NUCLEOTIDE SEQUENCE [LARGE SCALE GENOMIC DNA]</scope>
    <source>
        <strain evidence="2 3">BTF92-0548A/99-0131</strain>
    </source>
</reference>
<sequence length="221" mass="25429">MKQVDNQTVVKSGRCFFSLRTKTFSLIGLGCVLLGLMFTKREFLVSSLFLSDTNPRGAYLQIAKDITEDHPEKVFNYLETEAQWACYTIRDARKRAYERIEATYPELEKKAMLSTYRSIASAADGAEVFALLARKRQWFVRLRKRLGQIARVEIKGDWATVKTAQRESYGFRKKENRRWGLTLFTQDLSAEANRAFQDLSVIEKSAEDYEHALKSLSTSTP</sequence>